<protein>
    <recommendedName>
        <fullName evidence="10">Glycerol-3-phosphate acyltransferase</fullName>
    </recommendedName>
    <alternativeName>
        <fullName evidence="10">Acyl-PO4 G3P acyltransferase</fullName>
    </alternativeName>
    <alternativeName>
        <fullName evidence="10">Acyl-phosphate--glycerol-3-phosphate acyltransferase</fullName>
    </alternativeName>
    <alternativeName>
        <fullName evidence="10">G3P acyltransferase</fullName>
        <shortName evidence="10">GPAT</shortName>
        <ecNumber evidence="10">2.3.1.275</ecNumber>
    </alternativeName>
    <alternativeName>
        <fullName evidence="10">Lysophosphatidic acid synthase</fullName>
        <shortName evidence="10">LPA synthase</shortName>
    </alternativeName>
</protein>
<comment type="pathway">
    <text evidence="10">Lipid metabolism; phospholipid metabolism.</text>
</comment>
<evidence type="ECO:0000256" key="2">
    <source>
        <dbReference type="ARBA" id="ARBA00022516"/>
    </source>
</evidence>
<dbReference type="PANTHER" id="PTHR30309">
    <property type="entry name" value="INNER MEMBRANE PROTEIN YGIH"/>
    <property type="match status" value="1"/>
</dbReference>
<evidence type="ECO:0000256" key="9">
    <source>
        <dbReference type="ARBA" id="ARBA00023264"/>
    </source>
</evidence>
<comment type="similarity">
    <text evidence="10">Belongs to the PlsY family.</text>
</comment>
<dbReference type="Proteomes" id="UP000253075">
    <property type="component" value="Unassembled WGS sequence"/>
</dbReference>
<dbReference type="AlphaFoldDB" id="A0ABD7G904"/>
<evidence type="ECO:0000256" key="11">
    <source>
        <dbReference type="SAM" id="MobiDB-lite"/>
    </source>
</evidence>
<evidence type="ECO:0000256" key="1">
    <source>
        <dbReference type="ARBA" id="ARBA00022475"/>
    </source>
</evidence>
<feature type="transmembrane region" description="Helical" evidence="10">
    <location>
        <begin position="38"/>
        <end position="59"/>
    </location>
</feature>
<dbReference type="PANTHER" id="PTHR30309:SF0">
    <property type="entry name" value="GLYCEROL-3-PHOSPHATE ACYLTRANSFERASE-RELATED"/>
    <property type="match status" value="1"/>
</dbReference>
<feature type="compositionally biased region" description="Basic and acidic residues" evidence="11">
    <location>
        <begin position="245"/>
        <end position="255"/>
    </location>
</feature>
<comment type="function">
    <text evidence="10">Catalyzes the transfer of an acyl group from acyl-phosphate (acyl-PO(4)) to glycerol-3-phosphate (G3P) to form lysophosphatidic acid (LPA). This enzyme utilizes acyl-phosphate as fatty acyl donor, but not acyl-CoA or acyl-ACP.</text>
</comment>
<evidence type="ECO:0000256" key="10">
    <source>
        <dbReference type="HAMAP-Rule" id="MF_01043"/>
    </source>
</evidence>
<keyword evidence="1 10" id="KW-1003">Cell membrane</keyword>
<dbReference type="Pfam" id="PF02660">
    <property type="entry name" value="G3P_acyltransf"/>
    <property type="match status" value="1"/>
</dbReference>
<comment type="subunit">
    <text evidence="10">Probably interacts with PlsX.</text>
</comment>
<evidence type="ECO:0000256" key="5">
    <source>
        <dbReference type="ARBA" id="ARBA00022989"/>
    </source>
</evidence>
<feature type="region of interest" description="Disordered" evidence="11">
    <location>
        <begin position="231"/>
        <end position="255"/>
    </location>
</feature>
<dbReference type="HAMAP" id="MF_01043">
    <property type="entry name" value="PlsY"/>
    <property type="match status" value="1"/>
</dbReference>
<keyword evidence="7 10" id="KW-0472">Membrane</keyword>
<accession>A0ABD7G904</accession>
<evidence type="ECO:0000256" key="7">
    <source>
        <dbReference type="ARBA" id="ARBA00023136"/>
    </source>
</evidence>
<keyword evidence="6 10" id="KW-0443">Lipid metabolism</keyword>
<keyword evidence="5 10" id="KW-1133">Transmembrane helix</keyword>
<dbReference type="EMBL" id="PUTQ01000011">
    <property type="protein sequence ID" value="RCF50074.1"/>
    <property type="molecule type" value="Genomic_DNA"/>
</dbReference>
<comment type="subcellular location">
    <subcellularLocation>
        <location evidence="10">Cell membrane</location>
        <topology evidence="10">Multi-pass membrane protein</topology>
    </subcellularLocation>
</comment>
<keyword evidence="8 10" id="KW-0594">Phospholipid biosynthesis</keyword>
<feature type="transmembrane region" description="Helical" evidence="10">
    <location>
        <begin position="146"/>
        <end position="168"/>
    </location>
</feature>
<evidence type="ECO:0000256" key="3">
    <source>
        <dbReference type="ARBA" id="ARBA00022679"/>
    </source>
</evidence>
<proteinExistence type="inferred from homology"/>
<evidence type="ECO:0000313" key="13">
    <source>
        <dbReference type="Proteomes" id="UP000253075"/>
    </source>
</evidence>
<keyword evidence="2 10" id="KW-0444">Lipid biosynthesis</keyword>
<evidence type="ECO:0000256" key="4">
    <source>
        <dbReference type="ARBA" id="ARBA00022692"/>
    </source>
</evidence>
<organism evidence="12 13">
    <name type="scientific">Aeromonas hydrophila</name>
    <dbReference type="NCBI Taxonomy" id="644"/>
    <lineage>
        <taxon>Bacteria</taxon>
        <taxon>Pseudomonadati</taxon>
        <taxon>Pseudomonadota</taxon>
        <taxon>Gammaproteobacteria</taxon>
        <taxon>Aeromonadales</taxon>
        <taxon>Aeromonadaceae</taxon>
        <taxon>Aeromonas</taxon>
    </lineage>
</organism>
<reference evidence="13" key="2">
    <citation type="submission" date="2018-02" db="EMBL/GenBank/DDBJ databases">
        <title>Phenotypic characterization and whole genome analysis of multidrug-resistant, extended-spectrum beta-lactamase-producing bacteria isolated from dogs in Germany.</title>
        <authorList>
            <person name="Williamson C."/>
        </authorList>
    </citation>
    <scope>NUCLEOTIDE SEQUENCE [LARGE SCALE GENOMIC DNA]</scope>
    <source>
        <strain evidence="13">AFG_SD03_1510_Ahy_093</strain>
    </source>
</reference>
<reference evidence="12 13" key="1">
    <citation type="journal article" date="2018" name="PLoS ONE">
        <title>Phenotypic characterization and whole genome analysis of extended-spectrum beta-lactamase-producing bacteria isolated from dogs in Germany.</title>
        <authorList>
            <person name="Boehmer T."/>
            <person name="Vogler A.J."/>
            <person name="Thomas A."/>
            <person name="Sauer S."/>
            <person name="Hergenroether M."/>
            <person name="Straubinger R.K."/>
            <person name="Birdsell D."/>
            <person name="Keim P."/>
            <person name="Sahl J.W."/>
            <person name="Williamson C.H."/>
            <person name="Riehm J.M."/>
        </authorList>
    </citation>
    <scope>NUCLEOTIDE SEQUENCE [LARGE SCALE GENOMIC DNA]</scope>
    <source>
        <strain evidence="12 13">AFG_SD03_1510_Ahy_093</strain>
    </source>
</reference>
<name>A0ABD7G904_AERHY</name>
<dbReference type="GO" id="GO:0043772">
    <property type="term" value="F:acyl-phosphate glycerol-3-phosphate acyltransferase activity"/>
    <property type="evidence" value="ECO:0007669"/>
    <property type="project" value="UniProtKB-UniRule"/>
</dbReference>
<evidence type="ECO:0000256" key="6">
    <source>
        <dbReference type="ARBA" id="ARBA00023098"/>
    </source>
</evidence>
<dbReference type="InterPro" id="IPR003811">
    <property type="entry name" value="G3P_acylTferase_PlsY"/>
</dbReference>
<feature type="transmembrane region" description="Helical" evidence="10">
    <location>
        <begin position="116"/>
        <end position="134"/>
    </location>
</feature>
<dbReference type="GO" id="GO:0008654">
    <property type="term" value="P:phospholipid biosynthetic process"/>
    <property type="evidence" value="ECO:0007669"/>
    <property type="project" value="UniProtKB-UniRule"/>
</dbReference>
<dbReference type="EC" id="2.3.1.275" evidence="10"/>
<keyword evidence="4 10" id="KW-0812">Transmembrane</keyword>
<evidence type="ECO:0000256" key="8">
    <source>
        <dbReference type="ARBA" id="ARBA00023209"/>
    </source>
</evidence>
<feature type="transmembrane region" description="Helical" evidence="10">
    <location>
        <begin position="174"/>
        <end position="193"/>
    </location>
</feature>
<dbReference type="SMART" id="SM01207">
    <property type="entry name" value="G3P_acyltransf"/>
    <property type="match status" value="1"/>
</dbReference>
<comment type="catalytic activity">
    <reaction evidence="10">
        <text>an acyl phosphate + sn-glycerol 3-phosphate = a 1-acyl-sn-glycero-3-phosphate + phosphate</text>
        <dbReference type="Rhea" id="RHEA:34075"/>
        <dbReference type="ChEBI" id="CHEBI:43474"/>
        <dbReference type="ChEBI" id="CHEBI:57597"/>
        <dbReference type="ChEBI" id="CHEBI:57970"/>
        <dbReference type="ChEBI" id="CHEBI:59918"/>
        <dbReference type="EC" id="2.3.1.275"/>
    </reaction>
</comment>
<sequence>MPAAGLGDTRWATPRRRQRMWPASYPIHIVVKTTKMTALTILMIILAYLGGSLSSAVLVSRITGLPDPRDHGSHNPGATNVLRLGGRLAAVVVLLLDVLKGTAPVYLAWYLQIKPVYLGFIGVAACLGHMYPIFFHFRGGKGVATALGTMMPIGFTMGGAVIGTWLLVLLVSGYSSLASIITVLLTPLFTYLLKPEYTLPVSLLSCLILIRHHENIARLLKGEEPRVWGRQNRAEQEEVLEMDDPEQKRDERDKK</sequence>
<comment type="caution">
    <text evidence="12">The sequence shown here is derived from an EMBL/GenBank/DDBJ whole genome shotgun (WGS) entry which is preliminary data.</text>
</comment>
<dbReference type="GO" id="GO:0005886">
    <property type="term" value="C:plasma membrane"/>
    <property type="evidence" value="ECO:0007669"/>
    <property type="project" value="UniProtKB-SubCell"/>
</dbReference>
<evidence type="ECO:0000313" key="12">
    <source>
        <dbReference type="EMBL" id="RCF50074.1"/>
    </source>
</evidence>
<keyword evidence="3 10" id="KW-0808">Transferase</keyword>
<dbReference type="NCBIfam" id="TIGR00023">
    <property type="entry name" value="glycerol-3-phosphate 1-O-acyltransferase PlsY"/>
    <property type="match status" value="1"/>
</dbReference>
<gene>
    <name evidence="10" type="primary">plsY</name>
    <name evidence="12" type="ORF">C6C11_09215</name>
</gene>
<keyword evidence="9 10" id="KW-1208">Phospholipid metabolism</keyword>
<feature type="transmembrane region" description="Helical" evidence="10">
    <location>
        <begin position="88"/>
        <end position="110"/>
    </location>
</feature>